<dbReference type="AlphaFoldDB" id="A0A2J8HSD2"/>
<reference evidence="1 2" key="1">
    <citation type="submission" date="2018-01" db="EMBL/GenBank/DDBJ databases">
        <title>Draft genome sequences of six Vibrio diazotrophicus strains isolated from deep-sea sediments of the Baltic Sea.</title>
        <authorList>
            <person name="Castillo D."/>
            <person name="Vandieken V."/>
            <person name="Chiang O."/>
            <person name="Middelboe M."/>
        </authorList>
    </citation>
    <scope>NUCLEOTIDE SEQUENCE [LARGE SCALE GENOMIC DNA]</scope>
    <source>
        <strain evidence="1 2">60.27F</strain>
    </source>
</reference>
<organism evidence="1 2">
    <name type="scientific">Vibrio diazotrophicus</name>
    <dbReference type="NCBI Taxonomy" id="685"/>
    <lineage>
        <taxon>Bacteria</taxon>
        <taxon>Pseudomonadati</taxon>
        <taxon>Pseudomonadota</taxon>
        <taxon>Gammaproteobacteria</taxon>
        <taxon>Vibrionales</taxon>
        <taxon>Vibrionaceae</taxon>
        <taxon>Vibrio</taxon>
    </lineage>
</organism>
<sequence>MEAFADYTKTTCGAYDNTGVVNTTGYAHIANAMNTQQTRPRGTSKENCSQNIFMHLKLLNLLNTLPSHYQKWLKYRYGETNSPQLAKDLIEISLGELEFLSGRPEKKKRLRQLVTTWVVSRRQFVELMQKDIIAELNINRSTFVNTYRKASEAVNSHLLILDEKALDAMLSAAGEPRYR</sequence>
<name>A0A2J8HSD2_VIBDI</name>
<comment type="caution">
    <text evidence="1">The sequence shown here is derived from an EMBL/GenBank/DDBJ whole genome shotgun (WGS) entry which is preliminary data.</text>
</comment>
<dbReference type="Proteomes" id="UP000236449">
    <property type="component" value="Unassembled WGS sequence"/>
</dbReference>
<proteinExistence type="predicted"/>
<dbReference type="RefSeq" id="WP_102967289.1">
    <property type="nucleotide sequence ID" value="NZ_POSK01000023.1"/>
</dbReference>
<dbReference type="OrthoDB" id="5885442at2"/>
<gene>
    <name evidence="1" type="ORF">C1N32_20690</name>
</gene>
<accession>A0A2J8HSD2</accession>
<dbReference type="EMBL" id="POSK01000023">
    <property type="protein sequence ID" value="PNI01183.1"/>
    <property type="molecule type" value="Genomic_DNA"/>
</dbReference>
<protein>
    <submittedName>
        <fullName evidence="1">Uncharacterized protein</fullName>
    </submittedName>
</protein>
<evidence type="ECO:0000313" key="1">
    <source>
        <dbReference type="EMBL" id="PNI01183.1"/>
    </source>
</evidence>
<evidence type="ECO:0000313" key="2">
    <source>
        <dbReference type="Proteomes" id="UP000236449"/>
    </source>
</evidence>